<protein>
    <submittedName>
        <fullName evidence="1">Uncharacterized protein</fullName>
    </submittedName>
</protein>
<keyword evidence="2" id="KW-1185">Reference proteome</keyword>
<name>A0ABS6SGH7_9SPHN</name>
<evidence type="ECO:0000313" key="1">
    <source>
        <dbReference type="EMBL" id="MBV7256952.1"/>
    </source>
</evidence>
<reference evidence="1 2" key="1">
    <citation type="submission" date="2021-04" db="EMBL/GenBank/DDBJ databases">
        <authorList>
            <person name="Pira H."/>
            <person name="Risdian C."/>
            <person name="Wink J."/>
        </authorList>
    </citation>
    <scope>NUCLEOTIDE SEQUENCE [LARGE SCALE GENOMIC DNA]</scope>
    <source>
        <strain evidence="1 2">WHA3</strain>
    </source>
</reference>
<proteinExistence type="predicted"/>
<accession>A0ABS6SGH7</accession>
<sequence length="149" mass="15942">MKRSELFSRARALAEWETGGRPHRLLRPRSRATWADLATLPHWTERLPGEANRIAADAVDAVTAHRAAGRLDGETLAALEDKRGEAELDRLLAVDTPGALPETGSGIVEAALYASTFRSAARALIGALERTDVDMANVEMPGADMANGA</sequence>
<gene>
    <name evidence="1" type="ORF">KCG44_09175</name>
</gene>
<comment type="caution">
    <text evidence="1">The sequence shown here is derived from an EMBL/GenBank/DDBJ whole genome shotgun (WGS) entry which is preliminary data.</text>
</comment>
<dbReference type="Proteomes" id="UP000722336">
    <property type="component" value="Unassembled WGS sequence"/>
</dbReference>
<evidence type="ECO:0000313" key="2">
    <source>
        <dbReference type="Proteomes" id="UP000722336"/>
    </source>
</evidence>
<dbReference type="RefSeq" id="WP_218445795.1">
    <property type="nucleotide sequence ID" value="NZ_JAGSPA010000003.1"/>
</dbReference>
<organism evidence="1 2">
    <name type="scientific">Pacificimonas pallii</name>
    <dbReference type="NCBI Taxonomy" id="2827236"/>
    <lineage>
        <taxon>Bacteria</taxon>
        <taxon>Pseudomonadati</taxon>
        <taxon>Pseudomonadota</taxon>
        <taxon>Alphaproteobacteria</taxon>
        <taxon>Sphingomonadales</taxon>
        <taxon>Sphingosinicellaceae</taxon>
        <taxon>Pacificimonas</taxon>
    </lineage>
</organism>
<dbReference type="EMBL" id="JAGSPA010000003">
    <property type="protein sequence ID" value="MBV7256952.1"/>
    <property type="molecule type" value="Genomic_DNA"/>
</dbReference>